<accession>A0A9X3CJR8</accession>
<keyword evidence="3" id="KW-1185">Reference proteome</keyword>
<keyword evidence="1" id="KW-0472">Membrane</keyword>
<sequence length="233" mass="27231">MNSSSELTESIDSDEGLQSKRKLLTVASLTLLALSFSGATIDEANTFVFKIKFANQNGLGILLVLSIVFLMVRYYNYAVVYHKKLYLLWSERLMKHSSIFSVCPHSDQFSGYIASHMPLTADDVQQLSYDNKQFTYDWFYQCRFPFRRFVVFQWFGRHDINEESLNIRKTLGFRVYSKFLWLEAQEQVSSFFTYRENLDILTPYALGCLAIASYYFNTELMELLLFLTPTKNN</sequence>
<dbReference type="Proteomes" id="UP001155586">
    <property type="component" value="Unassembled WGS sequence"/>
</dbReference>
<dbReference type="EMBL" id="JAKRRX010000180">
    <property type="protein sequence ID" value="MCW8336110.1"/>
    <property type="molecule type" value="Genomic_DNA"/>
</dbReference>
<comment type="caution">
    <text evidence="2">The sequence shown here is derived from an EMBL/GenBank/DDBJ whole genome shotgun (WGS) entry which is preliminary data.</text>
</comment>
<reference evidence="2" key="1">
    <citation type="submission" date="2022-02" db="EMBL/GenBank/DDBJ databases">
        <title>Vibrio sp. nov., a new bacterium isolated from Bohai sea, China.</title>
        <authorList>
            <person name="Yuan Y."/>
        </authorList>
    </citation>
    <scope>NUCLEOTIDE SEQUENCE</scope>
    <source>
        <strain evidence="2">DBSS07</strain>
    </source>
</reference>
<organism evidence="2 3">
    <name type="scientific">Vibrio paucivorans</name>
    <dbReference type="NCBI Taxonomy" id="2829489"/>
    <lineage>
        <taxon>Bacteria</taxon>
        <taxon>Pseudomonadati</taxon>
        <taxon>Pseudomonadota</taxon>
        <taxon>Gammaproteobacteria</taxon>
        <taxon>Vibrionales</taxon>
        <taxon>Vibrionaceae</taxon>
        <taxon>Vibrio</taxon>
    </lineage>
</organism>
<dbReference type="RefSeq" id="WP_265689176.1">
    <property type="nucleotide sequence ID" value="NZ_JAKRRX010000180.1"/>
</dbReference>
<keyword evidence="1" id="KW-0812">Transmembrane</keyword>
<evidence type="ECO:0000313" key="2">
    <source>
        <dbReference type="EMBL" id="MCW8336110.1"/>
    </source>
</evidence>
<evidence type="ECO:0000313" key="3">
    <source>
        <dbReference type="Proteomes" id="UP001155586"/>
    </source>
</evidence>
<keyword evidence="1" id="KW-1133">Transmembrane helix</keyword>
<evidence type="ECO:0000256" key="1">
    <source>
        <dbReference type="SAM" id="Phobius"/>
    </source>
</evidence>
<protein>
    <submittedName>
        <fullName evidence="2">Uncharacterized protein</fullName>
    </submittedName>
</protein>
<proteinExistence type="predicted"/>
<feature type="transmembrane region" description="Helical" evidence="1">
    <location>
        <begin position="53"/>
        <end position="75"/>
    </location>
</feature>
<gene>
    <name evidence="2" type="ORF">MD483_20065</name>
</gene>
<name>A0A9X3CJR8_9VIBR</name>
<dbReference type="AlphaFoldDB" id="A0A9X3CJR8"/>